<gene>
    <name evidence="5" type="ORF">SE37_11840</name>
</gene>
<reference evidence="5 6" key="1">
    <citation type="submission" date="2015-01" db="EMBL/GenBank/DDBJ databases">
        <title>Genome sequence of the anaerobic bacterium Geobacter soli GSS01, a dissimilatory Fe(III) reducer from soil.</title>
        <authorList>
            <person name="Yang G."/>
            <person name="Zhou S."/>
        </authorList>
    </citation>
    <scope>NUCLEOTIDE SEQUENCE [LARGE SCALE GENOMIC DNA]</scope>
    <source>
        <strain evidence="5 6">GSS01</strain>
    </source>
</reference>
<dbReference type="Gene3D" id="1.10.1330.10">
    <property type="entry name" value="Dockerin domain"/>
    <property type="match status" value="1"/>
</dbReference>
<accession>A0A0C1TV39</accession>
<dbReference type="Pfam" id="PF09136">
    <property type="entry name" value="Glucodextran_B"/>
    <property type="match status" value="3"/>
</dbReference>
<dbReference type="CDD" id="cd05819">
    <property type="entry name" value="NHL"/>
    <property type="match status" value="1"/>
</dbReference>
<dbReference type="PANTHER" id="PTHR24104">
    <property type="entry name" value="E3 UBIQUITIN-PROTEIN LIGASE NHLRC1-RELATED"/>
    <property type="match status" value="1"/>
</dbReference>
<dbReference type="SUPFAM" id="SSF63446">
    <property type="entry name" value="Type I dockerin domain"/>
    <property type="match status" value="1"/>
</dbReference>
<dbReference type="GO" id="GO:0000272">
    <property type="term" value="P:polysaccharide catabolic process"/>
    <property type="evidence" value="ECO:0007669"/>
    <property type="project" value="InterPro"/>
</dbReference>
<dbReference type="PROSITE" id="PS51125">
    <property type="entry name" value="NHL"/>
    <property type="match status" value="2"/>
</dbReference>
<dbReference type="SUPFAM" id="SSF101898">
    <property type="entry name" value="NHL repeat"/>
    <property type="match status" value="1"/>
</dbReference>
<dbReference type="InterPro" id="IPR036439">
    <property type="entry name" value="Dockerin_dom_sf"/>
</dbReference>
<dbReference type="EMBL" id="JXBL01000001">
    <property type="protein sequence ID" value="KIE43273.1"/>
    <property type="molecule type" value="Genomic_DNA"/>
</dbReference>
<dbReference type="SUPFAM" id="SSF63825">
    <property type="entry name" value="YWTD domain"/>
    <property type="match status" value="1"/>
</dbReference>
<feature type="domain" description="Bacterial Ig" evidence="4">
    <location>
        <begin position="335"/>
        <end position="398"/>
    </location>
</feature>
<feature type="repeat" description="NHL" evidence="2">
    <location>
        <begin position="161"/>
        <end position="205"/>
    </location>
</feature>
<dbReference type="InterPro" id="IPR041498">
    <property type="entry name" value="Big_6"/>
</dbReference>
<dbReference type="Gene3D" id="2.60.40.10">
    <property type="entry name" value="Immunoglobulins"/>
    <property type="match status" value="6"/>
</dbReference>
<comment type="caution">
    <text evidence="5">The sequence shown here is derived from an EMBL/GenBank/DDBJ whole genome shotgun (WGS) entry which is preliminary data.</text>
</comment>
<feature type="repeat" description="NHL" evidence="2">
    <location>
        <begin position="114"/>
        <end position="157"/>
    </location>
</feature>
<sequence>MVHRSPGRSLFTAFSLALVVISLVSSAFAVPAPVVATYAPVTEGIRSPLRIAGDDAGNFYVTDALSGGVLKYDNAGHLTDVIKTAAPAQGVAVAADGSLVVSQGNGVVMVDGAGSVTGQLGIGAGQFKMANGIAVDDTGYIYVVDSLDNCVQVFNPAGGFVRRFGTFGAAAGQFSTPTGIAFEKRARHLAVVDTRNGRIQFFDTNGTFVRSIGAFGSGPLKFTAPQGVAFEYSNDPTPVLARMYVVDTFQGQVQVVEPAAVPVFLSYIGGYGAANGKLMVPSDLRFDQASGRLLVVNGYGNLTVYGIDGGGLTTDTIPPALDIDPLVSPFYTPTLELHGTVEAGASVTVTAGGGTTVGTLSFPTPSTWRVSLTGFAPGETVLTVIARDAAGNTSTKTASVTYLQQAPYLTIDSVPASVTNVFAQHISGAVEPGCAVTVTNAATGATANATVFGDTWSHTVMLAPGVNSVTVKAVRPLSAAALAAFSAILDTAAPVLTVSALADGSYTSEQVQNVRVEASDAHPGEVTVNGQPVAMTNGAGSTAVTLSPGANVITVAAADLAGNLTVNARTIIFDIDRPVVTFTTPADGAFVAVGHVTVSGTVDQAATVTVAGQPARFDGSVWSADVTLEQGLNTIEVVAVDFAGNTTAVKRTLTYDAGSPAIVITSPAQDMAVNRQVVGLGGSVSDTSPVTVTADVDGVPVEVTTAEGAFSLAVHLADEGAHAVTVRATDAAGNAGVVTRTLIYDVTPPALSLNEVNTAYPAELSGTVEHGATVVVEDSSGAAGEVAVTDGTWHAVLTLGGYDPDSLAVKATDAAGNSTVRTLVVRAPDGDVNGDGKVTVLDALVALRIFTGQMAPTASHLASGDIGPLYQGKARPNGVIDLVDALLILRKALGLQSW</sequence>
<name>A0A0C1TV39_9BACT</name>
<keyword evidence="6" id="KW-1185">Reference proteome</keyword>
<evidence type="ECO:0000313" key="6">
    <source>
        <dbReference type="Proteomes" id="UP000031433"/>
    </source>
</evidence>
<dbReference type="Proteomes" id="UP000031433">
    <property type="component" value="Unassembled WGS sequence"/>
</dbReference>
<organism evidence="5 6">
    <name type="scientific">Geobacter soli</name>
    <dbReference type="NCBI Taxonomy" id="1510391"/>
    <lineage>
        <taxon>Bacteria</taxon>
        <taxon>Pseudomonadati</taxon>
        <taxon>Thermodesulfobacteriota</taxon>
        <taxon>Desulfuromonadia</taxon>
        <taxon>Geobacterales</taxon>
        <taxon>Geobacteraceae</taxon>
        <taxon>Geobacter</taxon>
    </lineage>
</organism>
<dbReference type="GO" id="GO:0008270">
    <property type="term" value="F:zinc ion binding"/>
    <property type="evidence" value="ECO:0007669"/>
    <property type="project" value="UniProtKB-KW"/>
</dbReference>
<dbReference type="Gene3D" id="2.40.10.500">
    <property type="match status" value="1"/>
</dbReference>
<protein>
    <recommendedName>
        <fullName evidence="4">Bacterial Ig domain-containing protein</fullName>
    </recommendedName>
</protein>
<dbReference type="CDD" id="cd14256">
    <property type="entry name" value="Dockerin_I"/>
    <property type="match status" value="1"/>
</dbReference>
<keyword evidence="3" id="KW-0732">Signal</keyword>
<dbReference type="InterPro" id="IPR013783">
    <property type="entry name" value="Ig-like_fold"/>
</dbReference>
<dbReference type="NCBIfam" id="NF033510">
    <property type="entry name" value="Ca_tandemer"/>
    <property type="match status" value="2"/>
</dbReference>
<evidence type="ECO:0000313" key="5">
    <source>
        <dbReference type="EMBL" id="KIE43273.1"/>
    </source>
</evidence>
<keyword evidence="1" id="KW-0677">Repeat</keyword>
<evidence type="ECO:0000256" key="1">
    <source>
        <dbReference type="ARBA" id="ARBA00022737"/>
    </source>
</evidence>
<dbReference type="PANTHER" id="PTHR24104:SF25">
    <property type="entry name" value="PROTEIN LIN-41"/>
    <property type="match status" value="1"/>
</dbReference>
<dbReference type="AlphaFoldDB" id="A0A0C1TV39"/>
<dbReference type="InterPro" id="IPR001258">
    <property type="entry name" value="NHL_repeat"/>
</dbReference>
<feature type="signal peptide" evidence="3">
    <location>
        <begin position="1"/>
        <end position="29"/>
    </location>
</feature>
<evidence type="ECO:0000256" key="3">
    <source>
        <dbReference type="SAM" id="SignalP"/>
    </source>
</evidence>
<dbReference type="InterPro" id="IPR011042">
    <property type="entry name" value="6-blade_b-propeller_TolB-like"/>
</dbReference>
<dbReference type="Pfam" id="PF17936">
    <property type="entry name" value="Big_6"/>
    <property type="match status" value="1"/>
</dbReference>
<dbReference type="RefSeq" id="WP_039646586.1">
    <property type="nucleotide sequence ID" value="NZ_JXBL01000001.1"/>
</dbReference>
<dbReference type="InterPro" id="IPR050952">
    <property type="entry name" value="TRIM-NHL_E3_ligases"/>
</dbReference>
<feature type="chain" id="PRO_5002153236" description="Bacterial Ig domain-containing protein" evidence="3">
    <location>
        <begin position="30"/>
        <end position="898"/>
    </location>
</feature>
<dbReference type="Gene3D" id="2.120.10.30">
    <property type="entry name" value="TolB, C-terminal domain"/>
    <property type="match status" value="1"/>
</dbReference>
<evidence type="ECO:0000259" key="4">
    <source>
        <dbReference type="Pfam" id="PF17936"/>
    </source>
</evidence>
<proteinExistence type="predicted"/>
<evidence type="ECO:0000256" key="2">
    <source>
        <dbReference type="PROSITE-ProRule" id="PRU00504"/>
    </source>
</evidence>